<proteinExistence type="predicted"/>
<evidence type="ECO:0000256" key="1">
    <source>
        <dbReference type="SAM" id="SignalP"/>
    </source>
</evidence>
<sequence length="276" mass="29720">MKRKMKLIPSVAAACVLCAMLACATGCAGQQEGQAPAAEQSAPQQIAINQSPDKYTWYVKSYTGSNLANVGYVSLGGDLRDAYGASNVKLVPVCVDGSYVDVSSEEALEDYVVIGQNLEPNTEIRLAFELDENGEEYDNLVSSSSIDSIVLLVKRIGGSDTASFDIPLTEISPCPGPEVRHVQDYVGRNLAAAGYISLGGDLRDAYGKGNVELVPVADDGSFIDTGDIEVMKQYRVVSQNVEPNTEISFSFDPEYGNLVESQSLQEIELRVTRIDQ</sequence>
<dbReference type="AlphaFoldDB" id="A0A6N8IIH8"/>
<feature type="signal peptide" evidence="1">
    <location>
        <begin position="1"/>
        <end position="24"/>
    </location>
</feature>
<dbReference type="RefSeq" id="WP_157007328.1">
    <property type="nucleotide sequence ID" value="NZ_WPOC01000015.1"/>
</dbReference>
<reference evidence="2 3" key="1">
    <citation type="submission" date="2019-11" db="EMBL/GenBank/DDBJ databases">
        <title>Whole genome shotgun sequencing (WGS) data from Adlercreutzia equolifaciens ResAG-91, Eggerthella lenta MRI-F36, MRI-F37, MRI-F40, ResAG-49, ResAG-88, ResAG-121, ResAG-145, and Gordonibacter sp. ResAG-5, ResAG-26, ResAG-43, ResAG-50, ResAG-59.</title>
        <authorList>
            <person name="Stoll D.A."/>
            <person name="Danylec N."/>
            <person name="Franz C.M.A.P."/>
            <person name="Huch M."/>
        </authorList>
    </citation>
    <scope>NUCLEOTIDE SEQUENCE [LARGE SCALE GENOMIC DNA]</scope>
    <source>
        <strain evidence="2 3">ResAG-59</strain>
    </source>
</reference>
<name>A0A6N8IIH8_9ACTN</name>
<evidence type="ECO:0000313" key="3">
    <source>
        <dbReference type="Proteomes" id="UP000468327"/>
    </source>
</evidence>
<dbReference type="PROSITE" id="PS51257">
    <property type="entry name" value="PROKAR_LIPOPROTEIN"/>
    <property type="match status" value="1"/>
</dbReference>
<organism evidence="2 3">
    <name type="scientific">Gordonibacter urolithinfaciens</name>
    <dbReference type="NCBI Taxonomy" id="1335613"/>
    <lineage>
        <taxon>Bacteria</taxon>
        <taxon>Bacillati</taxon>
        <taxon>Actinomycetota</taxon>
        <taxon>Coriobacteriia</taxon>
        <taxon>Eggerthellales</taxon>
        <taxon>Eggerthellaceae</taxon>
        <taxon>Gordonibacter</taxon>
    </lineage>
</organism>
<feature type="chain" id="PRO_5038970776" evidence="1">
    <location>
        <begin position="25"/>
        <end position="276"/>
    </location>
</feature>
<dbReference type="EMBL" id="WPOC01000015">
    <property type="protein sequence ID" value="MVN15635.1"/>
    <property type="molecule type" value="Genomic_DNA"/>
</dbReference>
<gene>
    <name evidence="2" type="ORF">GO738_09820</name>
</gene>
<keyword evidence="1" id="KW-0732">Signal</keyword>
<comment type="caution">
    <text evidence="2">The sequence shown here is derived from an EMBL/GenBank/DDBJ whole genome shotgun (WGS) entry which is preliminary data.</text>
</comment>
<evidence type="ECO:0000313" key="2">
    <source>
        <dbReference type="EMBL" id="MVN15635.1"/>
    </source>
</evidence>
<keyword evidence="3" id="KW-1185">Reference proteome</keyword>
<accession>A0A6N8IIH8</accession>
<dbReference type="Proteomes" id="UP000468327">
    <property type="component" value="Unassembled WGS sequence"/>
</dbReference>
<protein>
    <submittedName>
        <fullName evidence="2">Uncharacterized protein</fullName>
    </submittedName>
</protein>